<feature type="transmembrane region" description="Helical" evidence="6">
    <location>
        <begin position="21"/>
        <end position="45"/>
    </location>
</feature>
<feature type="transmembrane region" description="Helical" evidence="6">
    <location>
        <begin position="232"/>
        <end position="265"/>
    </location>
</feature>
<feature type="transmembrane region" description="Helical" evidence="6">
    <location>
        <begin position="107"/>
        <end position="132"/>
    </location>
</feature>
<keyword evidence="5 6" id="KW-0472">Membrane</keyword>
<comment type="subcellular location">
    <subcellularLocation>
        <location evidence="1">Cell membrane</location>
        <topology evidence="1">Multi-pass membrane protein</topology>
    </subcellularLocation>
</comment>
<accession>A0A1R4GMY5</accession>
<evidence type="ECO:0000313" key="8">
    <source>
        <dbReference type="EMBL" id="SJM69473.1"/>
    </source>
</evidence>
<dbReference type="GeneID" id="303174188"/>
<evidence type="ECO:0000256" key="4">
    <source>
        <dbReference type="ARBA" id="ARBA00022989"/>
    </source>
</evidence>
<dbReference type="AlphaFoldDB" id="A0A1R4GMY5"/>
<dbReference type="GO" id="GO:0005886">
    <property type="term" value="C:plasma membrane"/>
    <property type="evidence" value="ECO:0007669"/>
    <property type="project" value="UniProtKB-SubCell"/>
</dbReference>
<keyword evidence="3 6" id="KW-0812">Transmembrane</keyword>
<name>A0A1R4GMY5_9MICO</name>
<dbReference type="RefSeq" id="WP_086993025.1">
    <property type="nucleotide sequence ID" value="NZ_FUHU01000046.1"/>
</dbReference>
<dbReference type="Pfam" id="PF02687">
    <property type="entry name" value="FtsX"/>
    <property type="match status" value="1"/>
</dbReference>
<keyword evidence="4 6" id="KW-1133">Transmembrane helix</keyword>
<organism evidence="8 9">
    <name type="scientific">Agrococcus casei LMG 22410</name>
    <dbReference type="NCBI Taxonomy" id="1255656"/>
    <lineage>
        <taxon>Bacteria</taxon>
        <taxon>Bacillati</taxon>
        <taxon>Actinomycetota</taxon>
        <taxon>Actinomycetes</taxon>
        <taxon>Micrococcales</taxon>
        <taxon>Microbacteriaceae</taxon>
        <taxon>Agrococcus</taxon>
    </lineage>
</organism>
<dbReference type="InterPro" id="IPR003838">
    <property type="entry name" value="ABC3_permease_C"/>
</dbReference>
<feature type="transmembrane region" description="Helical" evidence="6">
    <location>
        <begin position="380"/>
        <end position="403"/>
    </location>
</feature>
<evidence type="ECO:0000256" key="3">
    <source>
        <dbReference type="ARBA" id="ARBA00022692"/>
    </source>
</evidence>
<keyword evidence="9" id="KW-1185">Reference proteome</keyword>
<feature type="transmembrane region" description="Helical" evidence="6">
    <location>
        <begin position="409"/>
        <end position="434"/>
    </location>
</feature>
<gene>
    <name evidence="8" type="ORF">CZ674_13315</name>
</gene>
<evidence type="ECO:0000313" key="9">
    <source>
        <dbReference type="Proteomes" id="UP000195787"/>
    </source>
</evidence>
<dbReference type="Proteomes" id="UP000195787">
    <property type="component" value="Unassembled WGS sequence"/>
</dbReference>
<evidence type="ECO:0000259" key="7">
    <source>
        <dbReference type="Pfam" id="PF02687"/>
    </source>
</evidence>
<reference evidence="8 9" key="1">
    <citation type="submission" date="2017-02" db="EMBL/GenBank/DDBJ databases">
        <authorList>
            <person name="Peterson S.W."/>
        </authorList>
    </citation>
    <scope>NUCLEOTIDE SEQUENCE [LARGE SCALE GENOMIC DNA]</scope>
    <source>
        <strain evidence="8 9">LMG 22410</strain>
    </source>
</reference>
<keyword evidence="2" id="KW-1003">Cell membrane</keyword>
<evidence type="ECO:0000256" key="6">
    <source>
        <dbReference type="SAM" id="Phobius"/>
    </source>
</evidence>
<dbReference type="EMBL" id="FUHU01000046">
    <property type="protein sequence ID" value="SJM69473.1"/>
    <property type="molecule type" value="Genomic_DNA"/>
</dbReference>
<feature type="transmembrane region" description="Helical" evidence="6">
    <location>
        <begin position="152"/>
        <end position="181"/>
    </location>
</feature>
<protein>
    <recommendedName>
        <fullName evidence="7">ABC3 transporter permease C-terminal domain-containing protein</fullName>
    </recommendedName>
</protein>
<feature type="transmembrane region" description="Helical" evidence="6">
    <location>
        <begin position="202"/>
        <end position="226"/>
    </location>
</feature>
<feature type="transmembrane region" description="Helical" evidence="6">
    <location>
        <begin position="286"/>
        <end position="309"/>
    </location>
</feature>
<evidence type="ECO:0000256" key="1">
    <source>
        <dbReference type="ARBA" id="ARBA00004651"/>
    </source>
</evidence>
<feature type="domain" description="ABC3 transporter permease C-terminal" evidence="7">
    <location>
        <begin position="82"/>
        <end position="185"/>
    </location>
</feature>
<sequence>MIAVKLWGRFLRSTGLRATDVLAIVAFAFATAAALLVGGGILAFWNRTLADPSDYVSNNTAVLSLVAGALLLPAIWTLSQSAVRLAITRRDARLAALRLVGATRGQVAGMTVLDTLLQTVSGVVLGIGLYYALVPAVSLLPFGGAAFAGQELLLPIGYVGLVVAAVLSIALVSAISSLVAVSLSPLGVAQRTKGAKPNLIRIALLVVVAGVWIAVTQFAGLVPANFMTEQGWMIFMLVMMTMMGVAIAVIGPLVVWFIAFLFAAGARSAQTLIAARTILDDPRSSFNTVGPLALGVMAGGLASLASMFNGVEDGDQMLTDLTIGAMLTVAIAGVLGAVFAGVSQSARILDRGDAFRSQHLMGMETGVLVSSTMRGAVIPVATLIGTSVAGTLLLMLPFMGFLAGNATPVLVWLGIVVAAVALIMLATWISTLLLPRVTRVA</sequence>
<dbReference type="OrthoDB" id="5118998at2"/>
<evidence type="ECO:0000256" key="5">
    <source>
        <dbReference type="ARBA" id="ARBA00023136"/>
    </source>
</evidence>
<feature type="transmembrane region" description="Helical" evidence="6">
    <location>
        <begin position="65"/>
        <end position="87"/>
    </location>
</feature>
<proteinExistence type="predicted"/>
<feature type="transmembrane region" description="Helical" evidence="6">
    <location>
        <begin position="321"/>
        <end position="342"/>
    </location>
</feature>
<evidence type="ECO:0000256" key="2">
    <source>
        <dbReference type="ARBA" id="ARBA00022475"/>
    </source>
</evidence>